<reference evidence="8" key="2">
    <citation type="submission" date="2021-02" db="EMBL/GenBank/DDBJ databases">
        <title>Aspergillus chevalieri M1 genome sequence.</title>
        <authorList>
            <person name="Kadooka C."/>
            <person name="Mori K."/>
            <person name="Futagami T."/>
        </authorList>
    </citation>
    <scope>NUCLEOTIDE SEQUENCE</scope>
    <source>
        <strain evidence="8">M1</strain>
    </source>
</reference>
<evidence type="ECO:0000256" key="1">
    <source>
        <dbReference type="ARBA" id="ARBA00001311"/>
    </source>
</evidence>
<dbReference type="PANTHER" id="PTHR46072">
    <property type="entry name" value="AMIDASE-RELATED-RELATED"/>
    <property type="match status" value="1"/>
</dbReference>
<dbReference type="InterPro" id="IPR023631">
    <property type="entry name" value="Amidase_dom"/>
</dbReference>
<feature type="active site" description="Acyl-ester intermediate" evidence="5">
    <location>
        <position position="230"/>
    </location>
</feature>
<evidence type="ECO:0000313" key="8">
    <source>
        <dbReference type="EMBL" id="BCR90707.1"/>
    </source>
</evidence>
<accession>A0A7R7ZRU4</accession>
<feature type="active site" description="Charge relay system" evidence="5">
    <location>
        <position position="131"/>
    </location>
</feature>
<evidence type="ECO:0000256" key="4">
    <source>
        <dbReference type="ARBA" id="ARBA00022801"/>
    </source>
</evidence>
<dbReference type="InterPro" id="IPR036928">
    <property type="entry name" value="AS_sf"/>
</dbReference>
<dbReference type="GeneID" id="66985065"/>
<dbReference type="InterPro" id="IPR020556">
    <property type="entry name" value="Amidase_CS"/>
</dbReference>
<feature type="domain" description="Amidase" evidence="7">
    <location>
        <begin position="76"/>
        <end position="524"/>
    </location>
</feature>
<sequence length="537" mass="59013">MVPSWKPTVQQKRSRQLAAIPPSWRLSTPITTSQTTLETIRSCNILTPRELQWTETTDVAKLLSLLASREVSSAQLTTAFCKRAAVAQQLTKCLTEIFFDRALAKAQELDEYLGRTGKTVGPLHGLPVSIKDRFDIEGYDTTVGWVGLVGKPAQKSSSIVQMLESMGAVLYVKTNVPQSLMMSDSYNHVFGQSINAFNSKLISGGSSGGEAALIGVRGSILGIGTDIGGSIRIPATLQGLYSICPTTGRVPWHCSFMNQYYLVPPVAGPMANSLNTVEYFMQSLLDSNPWDIDPGCIPVTWRKDVATFPDRKLRVGIVYDDGVVKPQPPIARLLRETAKKLKQAGHEVIEWDTSLHIQATNLWTKGVLADGGQHCKHLCDLVGEPLIEGMLVGTPNDQLSIPERELLEEEKWSFQTTFLNHWQASNIDALLMPVLPWVGYPPKAWVTSSQWLGYTAIWNLLNYAAVTVPVGKADVELDQPGEEWVGHVPRNESDGFNHAQYDIELVKGMPVCLQIVGGSFGEEKAVSVAKVVDQLMN</sequence>
<feature type="binding site" evidence="6">
    <location>
        <position position="206"/>
    </location>
    <ligand>
        <name>substrate</name>
    </ligand>
</feature>
<keyword evidence="9" id="KW-1185">Reference proteome</keyword>
<dbReference type="SUPFAM" id="SSF75304">
    <property type="entry name" value="Amidase signature (AS) enzymes"/>
    <property type="match status" value="1"/>
</dbReference>
<dbReference type="PANTHER" id="PTHR46072:SF1">
    <property type="entry name" value="AMIDASE"/>
    <property type="match status" value="1"/>
</dbReference>
<evidence type="ECO:0000256" key="5">
    <source>
        <dbReference type="PIRSR" id="PIRSR001221-1"/>
    </source>
</evidence>
<feature type="active site" description="Charge relay system" evidence="5">
    <location>
        <position position="206"/>
    </location>
</feature>
<dbReference type="RefSeq" id="XP_043139229.1">
    <property type="nucleotide sequence ID" value="XM_043281784.1"/>
</dbReference>
<dbReference type="KEGG" id="ache:ACHE_60593A"/>
<dbReference type="Gene3D" id="3.90.1300.10">
    <property type="entry name" value="Amidase signature (AS) domain"/>
    <property type="match status" value="1"/>
</dbReference>
<dbReference type="Pfam" id="PF01425">
    <property type="entry name" value="Amidase"/>
    <property type="match status" value="1"/>
</dbReference>
<name>A0A7R7ZRU4_ASPCH</name>
<dbReference type="GO" id="GO:0004040">
    <property type="term" value="F:amidase activity"/>
    <property type="evidence" value="ECO:0007669"/>
    <property type="project" value="UniProtKB-EC"/>
</dbReference>
<dbReference type="EMBL" id="AP024421">
    <property type="protein sequence ID" value="BCR90707.1"/>
    <property type="molecule type" value="Genomic_DNA"/>
</dbReference>
<evidence type="ECO:0000259" key="7">
    <source>
        <dbReference type="Pfam" id="PF01425"/>
    </source>
</evidence>
<protein>
    <recommendedName>
        <fullName evidence="3">amidase</fullName>
        <ecNumber evidence="3">3.5.1.4</ecNumber>
    </recommendedName>
</protein>
<evidence type="ECO:0000313" key="9">
    <source>
        <dbReference type="Proteomes" id="UP000637239"/>
    </source>
</evidence>
<organism evidence="8 9">
    <name type="scientific">Aspergillus chevalieri</name>
    <name type="common">Eurotium chevalieri</name>
    <dbReference type="NCBI Taxonomy" id="182096"/>
    <lineage>
        <taxon>Eukaryota</taxon>
        <taxon>Fungi</taxon>
        <taxon>Dikarya</taxon>
        <taxon>Ascomycota</taxon>
        <taxon>Pezizomycotina</taxon>
        <taxon>Eurotiomycetes</taxon>
        <taxon>Eurotiomycetidae</taxon>
        <taxon>Eurotiales</taxon>
        <taxon>Aspergillaceae</taxon>
        <taxon>Aspergillus</taxon>
        <taxon>Aspergillus subgen. Aspergillus</taxon>
    </lineage>
</organism>
<feature type="binding site" evidence="6">
    <location>
        <position position="180"/>
    </location>
    <ligand>
        <name>substrate</name>
    </ligand>
</feature>
<dbReference type="PIRSF" id="PIRSF001221">
    <property type="entry name" value="Amidase_fungi"/>
    <property type="match status" value="1"/>
</dbReference>
<reference evidence="8" key="1">
    <citation type="submission" date="2021-01" db="EMBL/GenBank/DDBJ databases">
        <authorList>
            <consortium name="Aspergillus chevalieri M1 genome sequencing consortium"/>
            <person name="Kazuki M."/>
            <person name="Futagami T."/>
        </authorList>
    </citation>
    <scope>NUCLEOTIDE SEQUENCE</scope>
    <source>
        <strain evidence="8">M1</strain>
    </source>
</reference>
<evidence type="ECO:0000256" key="2">
    <source>
        <dbReference type="ARBA" id="ARBA00009199"/>
    </source>
</evidence>
<dbReference type="AlphaFoldDB" id="A0A7R7ZRU4"/>
<evidence type="ECO:0000256" key="3">
    <source>
        <dbReference type="ARBA" id="ARBA00012922"/>
    </source>
</evidence>
<gene>
    <name evidence="8" type="ORF">ACHE_60593A</name>
</gene>
<dbReference type="EC" id="3.5.1.4" evidence="3"/>
<comment type="catalytic activity">
    <reaction evidence="1">
        <text>a monocarboxylic acid amide + H2O = a monocarboxylate + NH4(+)</text>
        <dbReference type="Rhea" id="RHEA:12020"/>
        <dbReference type="ChEBI" id="CHEBI:15377"/>
        <dbReference type="ChEBI" id="CHEBI:28938"/>
        <dbReference type="ChEBI" id="CHEBI:35757"/>
        <dbReference type="ChEBI" id="CHEBI:83628"/>
        <dbReference type="EC" id="3.5.1.4"/>
    </reaction>
</comment>
<feature type="binding site" evidence="6">
    <location>
        <begin position="227"/>
        <end position="230"/>
    </location>
    <ligand>
        <name>substrate</name>
    </ligand>
</feature>
<dbReference type="PROSITE" id="PS00571">
    <property type="entry name" value="AMIDASES"/>
    <property type="match status" value="1"/>
</dbReference>
<evidence type="ECO:0000256" key="6">
    <source>
        <dbReference type="PIRSR" id="PIRSR001221-2"/>
    </source>
</evidence>
<proteinExistence type="inferred from homology"/>
<keyword evidence="4" id="KW-0378">Hydrolase</keyword>
<dbReference type="Proteomes" id="UP000637239">
    <property type="component" value="Chromosome 6"/>
</dbReference>
<comment type="similarity">
    <text evidence="2">Belongs to the amidase family.</text>
</comment>